<keyword evidence="4" id="KW-1185">Reference proteome</keyword>
<dbReference type="GO" id="GO:0015074">
    <property type="term" value="P:DNA integration"/>
    <property type="evidence" value="ECO:0007669"/>
    <property type="project" value="InterPro"/>
</dbReference>
<dbReference type="GO" id="GO:0005634">
    <property type="term" value="C:nucleus"/>
    <property type="evidence" value="ECO:0007669"/>
    <property type="project" value="UniProtKB-ARBA"/>
</dbReference>
<evidence type="ECO:0000313" key="4">
    <source>
        <dbReference type="Proteomes" id="UP000237438"/>
    </source>
</evidence>
<dbReference type="InterPro" id="IPR036397">
    <property type="entry name" value="RNaseH_sf"/>
</dbReference>
<organism evidence="3 4">
    <name type="scientific">Erysiphe pulchra</name>
    <dbReference type="NCBI Taxonomy" id="225359"/>
    <lineage>
        <taxon>Eukaryota</taxon>
        <taxon>Fungi</taxon>
        <taxon>Dikarya</taxon>
        <taxon>Ascomycota</taxon>
        <taxon>Pezizomycotina</taxon>
        <taxon>Leotiomycetes</taxon>
        <taxon>Erysiphales</taxon>
        <taxon>Erysiphaceae</taxon>
        <taxon>Erysiphe</taxon>
    </lineage>
</organism>
<evidence type="ECO:0000256" key="1">
    <source>
        <dbReference type="ARBA" id="ARBA00022884"/>
    </source>
</evidence>
<accession>A0A2S4PLB4</accession>
<dbReference type="Gene3D" id="3.30.420.10">
    <property type="entry name" value="Ribonuclease H-like superfamily/Ribonuclease H"/>
    <property type="match status" value="1"/>
</dbReference>
<dbReference type="AlphaFoldDB" id="A0A2S4PLB4"/>
<dbReference type="GO" id="GO:0003723">
    <property type="term" value="F:RNA binding"/>
    <property type="evidence" value="ECO:0007669"/>
    <property type="project" value="UniProtKB-KW"/>
</dbReference>
<dbReference type="SUPFAM" id="SSF53098">
    <property type="entry name" value="Ribonuclease H-like"/>
    <property type="match status" value="1"/>
</dbReference>
<dbReference type="PANTHER" id="PTHR37984">
    <property type="entry name" value="PROTEIN CBG26694"/>
    <property type="match status" value="1"/>
</dbReference>
<evidence type="ECO:0000313" key="3">
    <source>
        <dbReference type="EMBL" id="POS82839.1"/>
    </source>
</evidence>
<feature type="non-terminal residue" evidence="3">
    <location>
        <position position="256"/>
    </location>
</feature>
<dbReference type="PANTHER" id="PTHR37984:SF5">
    <property type="entry name" value="PROTEIN NYNRIN-LIKE"/>
    <property type="match status" value="1"/>
</dbReference>
<dbReference type="PROSITE" id="PS50994">
    <property type="entry name" value="INTEGRASE"/>
    <property type="match status" value="1"/>
</dbReference>
<feature type="domain" description="Integrase catalytic" evidence="2">
    <location>
        <begin position="1"/>
        <end position="154"/>
    </location>
</feature>
<dbReference type="EMBL" id="PEDP01002201">
    <property type="protein sequence ID" value="POS82839.1"/>
    <property type="molecule type" value="Genomic_DNA"/>
</dbReference>
<reference evidence="3 4" key="1">
    <citation type="submission" date="2017-10" db="EMBL/GenBank/DDBJ databases">
        <title>Development of genomic resources for the powdery mildew, Erysiphe pulchra.</title>
        <authorList>
            <person name="Wadl P.A."/>
            <person name="Mack B.M."/>
            <person name="Moore G."/>
            <person name="Beltz S.B."/>
        </authorList>
    </citation>
    <scope>NUCLEOTIDE SEQUENCE [LARGE SCALE GENOMIC DNA]</scope>
    <source>
        <strain evidence="3">Cflorida</strain>
    </source>
</reference>
<protein>
    <recommendedName>
        <fullName evidence="2">Integrase catalytic domain-containing protein</fullName>
    </recommendedName>
</protein>
<dbReference type="InterPro" id="IPR050951">
    <property type="entry name" value="Retrovirus_Pol_polyprotein"/>
</dbReference>
<gene>
    <name evidence="3" type="ORF">EPUL_005066</name>
</gene>
<dbReference type="InterPro" id="IPR001584">
    <property type="entry name" value="Integrase_cat-core"/>
</dbReference>
<sequence>MEPLGINFIGPFPKFDGVKECWILIAVDYFSRYTWAQAAEKNDFGTAMEFLDKQIFEKFVLSGGLYMDPGPHFGEKTRRSAEEREIIWCYSLVAAKRAVGMIEKAVDILQRILKKITLEPRKWSNYVAKATLEMNRRKIAHLSHSPAQTFFGFIPTGSLGVGFSGERRTGLAAMPKADLSKVFLEERSKIQDKVLERSNLAKDRTAEKYDLRIRRPENFNPGDLVMLFDHRQSGKKLLPTWRGPFVINRLRGYMGK</sequence>
<proteinExistence type="predicted"/>
<dbReference type="Proteomes" id="UP000237438">
    <property type="component" value="Unassembled WGS sequence"/>
</dbReference>
<comment type="caution">
    <text evidence="3">The sequence shown here is derived from an EMBL/GenBank/DDBJ whole genome shotgun (WGS) entry which is preliminary data.</text>
</comment>
<name>A0A2S4PLB4_9PEZI</name>
<keyword evidence="1" id="KW-0694">RNA-binding</keyword>
<dbReference type="OrthoDB" id="3591789at2759"/>
<dbReference type="InterPro" id="IPR012337">
    <property type="entry name" value="RNaseH-like_sf"/>
</dbReference>
<evidence type="ECO:0000259" key="2">
    <source>
        <dbReference type="PROSITE" id="PS50994"/>
    </source>
</evidence>